<accession>M0CCS2</accession>
<evidence type="ECO:0000313" key="1">
    <source>
        <dbReference type="EMBL" id="ELZ21066.1"/>
    </source>
</evidence>
<name>M0CCS2_9EURY</name>
<proteinExistence type="predicted"/>
<dbReference type="Proteomes" id="UP000011626">
    <property type="component" value="Unassembled WGS sequence"/>
</dbReference>
<dbReference type="AlphaFoldDB" id="M0CCS2"/>
<reference evidence="1 2" key="1">
    <citation type="journal article" date="2014" name="PLoS Genet.">
        <title>Phylogenetically driven sequencing of extremely halophilic archaea reveals strategies for static and dynamic osmo-response.</title>
        <authorList>
            <person name="Becker E.A."/>
            <person name="Seitzer P.M."/>
            <person name="Tritt A."/>
            <person name="Larsen D."/>
            <person name="Krusor M."/>
            <person name="Yao A.I."/>
            <person name="Wu D."/>
            <person name="Madern D."/>
            <person name="Eisen J.A."/>
            <person name="Darling A.E."/>
            <person name="Facciotti M.T."/>
        </authorList>
    </citation>
    <scope>NUCLEOTIDE SEQUENCE [LARGE SCALE GENOMIC DNA]</scope>
    <source>
        <strain evidence="1 2">2-9-1</strain>
    </source>
</reference>
<sequence length="398" mass="44507">MRIEYEVRPEDDAKAPSILIVDDLGLEEYQIRANSYPIMDGPLISSTVINVPWYGEWEFSYGYNGENFHLKNIPKKGRSLNDWGEEQKLVDYYTIECLTYSSSDAVQIRRIIKPELGNYYLVFDWTDDIPQEPDTERVSVQVSLRATEPIDEEVIEETATASVELLYGRVADQRSPVVETAVNVARAICSQAPDAFQGVSVSEINDVAPQAGQLVSSVNIVLTILENQLGFDPSIRRRLTTQMSAWTRWGMFVLPVASSFDQLLNDACTVAEAEPAEVTEDVENMLMSLDIVVADLVAAYFGGAGRAARFVVGLAHKYLLGFVARTLGLKTYLVLLRELYTLSGISEVLSAIKAVTREIAREYDWLDEANVETVESLNEESLWSLDWGLDLFSPECSV</sequence>
<gene>
    <name evidence="1" type="ORF">C475_18948</name>
</gene>
<organism evidence="1 2">
    <name type="scientific">Halosimplex carlsbadense 2-9-1</name>
    <dbReference type="NCBI Taxonomy" id="797114"/>
    <lineage>
        <taxon>Archaea</taxon>
        <taxon>Methanobacteriati</taxon>
        <taxon>Methanobacteriota</taxon>
        <taxon>Stenosarchaea group</taxon>
        <taxon>Halobacteria</taxon>
        <taxon>Halobacteriales</taxon>
        <taxon>Haloarculaceae</taxon>
        <taxon>Halosimplex</taxon>
    </lineage>
</organism>
<keyword evidence="2" id="KW-1185">Reference proteome</keyword>
<comment type="caution">
    <text evidence="1">The sequence shown here is derived from an EMBL/GenBank/DDBJ whole genome shotgun (WGS) entry which is preliminary data.</text>
</comment>
<dbReference type="EMBL" id="AOIU01000043">
    <property type="protein sequence ID" value="ELZ21066.1"/>
    <property type="molecule type" value="Genomic_DNA"/>
</dbReference>
<protein>
    <submittedName>
        <fullName evidence="1">Uncharacterized protein</fullName>
    </submittedName>
</protein>
<evidence type="ECO:0000313" key="2">
    <source>
        <dbReference type="Proteomes" id="UP000011626"/>
    </source>
</evidence>
<dbReference type="eggNOG" id="ENOG502N576">
    <property type="taxonomic scope" value="Archaea"/>
</dbReference>